<dbReference type="PANTHER" id="PTHR36453:SF1">
    <property type="entry name" value="RIGHT HANDED BETA HELIX DOMAIN-CONTAINING PROTEIN"/>
    <property type="match status" value="1"/>
</dbReference>
<accession>A0A2G1W1R4</accession>
<dbReference type="SUPFAM" id="SSF51126">
    <property type="entry name" value="Pectin lyase-like"/>
    <property type="match status" value="1"/>
</dbReference>
<dbReference type="InterPro" id="IPR012334">
    <property type="entry name" value="Pectin_lyas_fold"/>
</dbReference>
<dbReference type="Pfam" id="PF13229">
    <property type="entry name" value="Beta_helix"/>
    <property type="match status" value="1"/>
</dbReference>
<dbReference type="InterPro" id="IPR006626">
    <property type="entry name" value="PbH1"/>
</dbReference>
<gene>
    <name evidence="2" type="ORF">CEE69_23335</name>
</gene>
<protein>
    <recommendedName>
        <fullName evidence="1">Right handed beta helix domain-containing protein</fullName>
    </recommendedName>
</protein>
<dbReference type="Proteomes" id="UP000225740">
    <property type="component" value="Unassembled WGS sequence"/>
</dbReference>
<evidence type="ECO:0000259" key="1">
    <source>
        <dbReference type="Pfam" id="PF13229"/>
    </source>
</evidence>
<dbReference type="InterPro" id="IPR039448">
    <property type="entry name" value="Beta_helix"/>
</dbReference>
<keyword evidence="3" id="KW-1185">Reference proteome</keyword>
<dbReference type="RefSeq" id="WP_099263087.1">
    <property type="nucleotide sequence ID" value="NZ_NIZW01000021.1"/>
</dbReference>
<dbReference type="Gene3D" id="2.160.20.10">
    <property type="entry name" value="Single-stranded right-handed beta-helix, Pectin lyase-like"/>
    <property type="match status" value="2"/>
</dbReference>
<dbReference type="EMBL" id="NIZW01000021">
    <property type="protein sequence ID" value="PHQ32964.1"/>
    <property type="molecule type" value="Genomic_DNA"/>
</dbReference>
<organism evidence="2 3">
    <name type="scientific">Rhodopirellula bahusiensis</name>
    <dbReference type="NCBI Taxonomy" id="2014065"/>
    <lineage>
        <taxon>Bacteria</taxon>
        <taxon>Pseudomonadati</taxon>
        <taxon>Planctomycetota</taxon>
        <taxon>Planctomycetia</taxon>
        <taxon>Pirellulales</taxon>
        <taxon>Pirellulaceae</taxon>
        <taxon>Rhodopirellula</taxon>
    </lineage>
</organism>
<evidence type="ECO:0000313" key="3">
    <source>
        <dbReference type="Proteomes" id="UP000225740"/>
    </source>
</evidence>
<reference evidence="2 3" key="1">
    <citation type="submission" date="2017-06" db="EMBL/GenBank/DDBJ databases">
        <title>Description of Rhodopirellula bahusiensis sp. nov.</title>
        <authorList>
            <person name="Kizina J."/>
            <person name="Harder J."/>
        </authorList>
    </citation>
    <scope>NUCLEOTIDE SEQUENCE [LARGE SCALE GENOMIC DNA]</scope>
    <source>
        <strain evidence="2 3">SWK21</strain>
    </source>
</reference>
<proteinExistence type="predicted"/>
<dbReference type="InterPro" id="IPR011050">
    <property type="entry name" value="Pectin_lyase_fold/virulence"/>
</dbReference>
<dbReference type="OrthoDB" id="227157at2"/>
<comment type="caution">
    <text evidence="2">The sequence shown here is derived from an EMBL/GenBank/DDBJ whole genome shotgun (WGS) entry which is preliminary data.</text>
</comment>
<evidence type="ECO:0000313" key="2">
    <source>
        <dbReference type="EMBL" id="PHQ32964.1"/>
    </source>
</evidence>
<sequence length="851" mass="94752">MSNIAYSDWDLHVAADATAGGDGSEPRPFRSLTEARDAIRKLRIDRPSESARVLVGNGRYEITQPLTFEVGDGNVTYEAAPGTNPVISGGRLISAHWSEGEGSTWTTQLPPEWRFEQMWVNGKRAVRAREPDNFFHYMVGCREQPIDGGRRARQTISVRPEDIASLEGLTPEEIRDVQILAFHKWDTTRRFLESADAKNGQLFISGRKMKSWNPLTRNTGYVLENFAAALDEPGEFFLASGGTLSYQPRAGESMEDAEFIVPVCEKLVVIQGDAANDQFVEGLEFRGIAFRHCGMLTPRSGFDPSQAASPIEAAVQIDGTKNVVFDHCEIGHTGGYGIWFRKGCTGGLLRQCFVHDLGAGGVRVGETRIASNESEWTHDIVVDNNVIYDAGHLFPCAVGVWIGNSADNEVTHNEISNMYYTGISVGWRWGYDRSLASGIRIENNHIHHLGKGWLSDMGGIYTLGPSPGTVLRGNRIHDIESWGYGGWGLYNDEGSTGILLENNLVYRTKSGGYHQHYGRENVIRNNIFAFGREYQIRRTRVEKHLSFTYERNIVLWDSEKLFHGNWGDDGVEIGGNLYWRMGKPVELGKADTSDSSIVADPLFVDPLSDDFRFADPTVAKTIGFQPFDASQAGVYGDEAWKEHAKSLPLPEMRQAPPPPPLTFREDFEFGDRPVGSSVSVTPELGGIQAIESPVARSGTKVLQFTDTPGQKHRYYPMMTLSPKHSEGTTSCQFAIRLGENSVFQHEWRDSSHPYRTGPSLWFENGKLRSSNRVLTELPINEWILIAVTAKLGEDAGDWSVSVSIPNQPTKTIDQLPLVSDKWNQLDWLGFVSQADTDAVVLLDDLQLTRKE</sequence>
<dbReference type="SMART" id="SM00710">
    <property type="entry name" value="PbH1"/>
    <property type="match status" value="6"/>
</dbReference>
<dbReference type="PANTHER" id="PTHR36453">
    <property type="entry name" value="SECRETED PROTEIN-RELATED"/>
    <property type="match status" value="1"/>
</dbReference>
<name>A0A2G1W1R4_9BACT</name>
<dbReference type="AlphaFoldDB" id="A0A2G1W1R4"/>
<feature type="domain" description="Right handed beta helix" evidence="1">
    <location>
        <begin position="380"/>
        <end position="528"/>
    </location>
</feature>
<dbReference type="GeneID" id="90610890"/>